<protein>
    <submittedName>
        <fullName evidence="1">Uncharacterized protein</fullName>
    </submittedName>
</protein>
<gene>
    <name evidence="1" type="ORF">DPMN_189711</name>
</gene>
<dbReference type="AlphaFoldDB" id="A0A9D4DVD3"/>
<organism evidence="1 2">
    <name type="scientific">Dreissena polymorpha</name>
    <name type="common">Zebra mussel</name>
    <name type="synonym">Mytilus polymorpha</name>
    <dbReference type="NCBI Taxonomy" id="45954"/>
    <lineage>
        <taxon>Eukaryota</taxon>
        <taxon>Metazoa</taxon>
        <taxon>Spiralia</taxon>
        <taxon>Lophotrochozoa</taxon>
        <taxon>Mollusca</taxon>
        <taxon>Bivalvia</taxon>
        <taxon>Autobranchia</taxon>
        <taxon>Heteroconchia</taxon>
        <taxon>Euheterodonta</taxon>
        <taxon>Imparidentia</taxon>
        <taxon>Neoheterodontei</taxon>
        <taxon>Myida</taxon>
        <taxon>Dreissenoidea</taxon>
        <taxon>Dreissenidae</taxon>
        <taxon>Dreissena</taxon>
    </lineage>
</organism>
<sequence length="61" mass="6350">MVRRRVGTVTGAAELVATDHILGGAGQRGCGSNENQVSRTVVLSALNVLGKSSGRIRDDSR</sequence>
<reference evidence="1" key="2">
    <citation type="submission" date="2020-11" db="EMBL/GenBank/DDBJ databases">
        <authorList>
            <person name="McCartney M.A."/>
            <person name="Auch B."/>
            <person name="Kono T."/>
            <person name="Mallez S."/>
            <person name="Becker A."/>
            <person name="Gohl D.M."/>
            <person name="Silverstein K.A.T."/>
            <person name="Koren S."/>
            <person name="Bechman K.B."/>
            <person name="Herman A."/>
            <person name="Abrahante J.E."/>
            <person name="Garbe J."/>
        </authorList>
    </citation>
    <scope>NUCLEOTIDE SEQUENCE</scope>
    <source>
        <strain evidence="1">Duluth1</strain>
        <tissue evidence="1">Whole animal</tissue>
    </source>
</reference>
<proteinExistence type="predicted"/>
<dbReference type="EMBL" id="JAIWYP010000010">
    <property type="protein sequence ID" value="KAH3755030.1"/>
    <property type="molecule type" value="Genomic_DNA"/>
</dbReference>
<reference evidence="1" key="1">
    <citation type="journal article" date="2019" name="bioRxiv">
        <title>The Genome of the Zebra Mussel, Dreissena polymorpha: A Resource for Invasive Species Research.</title>
        <authorList>
            <person name="McCartney M.A."/>
            <person name="Auch B."/>
            <person name="Kono T."/>
            <person name="Mallez S."/>
            <person name="Zhang Y."/>
            <person name="Obille A."/>
            <person name="Becker A."/>
            <person name="Abrahante J.E."/>
            <person name="Garbe J."/>
            <person name="Badalamenti J.P."/>
            <person name="Herman A."/>
            <person name="Mangelson H."/>
            <person name="Liachko I."/>
            <person name="Sullivan S."/>
            <person name="Sone E.D."/>
            <person name="Koren S."/>
            <person name="Silverstein K.A.T."/>
            <person name="Beckman K.B."/>
            <person name="Gohl D.M."/>
        </authorList>
    </citation>
    <scope>NUCLEOTIDE SEQUENCE</scope>
    <source>
        <strain evidence="1">Duluth1</strain>
        <tissue evidence="1">Whole animal</tissue>
    </source>
</reference>
<evidence type="ECO:0000313" key="2">
    <source>
        <dbReference type="Proteomes" id="UP000828390"/>
    </source>
</evidence>
<name>A0A9D4DVD3_DREPO</name>
<accession>A0A9D4DVD3</accession>
<dbReference type="Proteomes" id="UP000828390">
    <property type="component" value="Unassembled WGS sequence"/>
</dbReference>
<keyword evidence="2" id="KW-1185">Reference proteome</keyword>
<evidence type="ECO:0000313" key="1">
    <source>
        <dbReference type="EMBL" id="KAH3755030.1"/>
    </source>
</evidence>
<comment type="caution">
    <text evidence="1">The sequence shown here is derived from an EMBL/GenBank/DDBJ whole genome shotgun (WGS) entry which is preliminary data.</text>
</comment>